<feature type="domain" description="HTH merR-type" evidence="6">
    <location>
        <begin position="1"/>
        <end position="68"/>
    </location>
</feature>
<keyword evidence="4" id="KW-0175">Coiled coil</keyword>
<dbReference type="KEGG" id="eio:H9L01_02950"/>
<dbReference type="InterPro" id="IPR000551">
    <property type="entry name" value="MerR-type_HTH_dom"/>
</dbReference>
<evidence type="ECO:0000256" key="3">
    <source>
        <dbReference type="ARBA" id="ARBA00023163"/>
    </source>
</evidence>
<organism evidence="7 8">
    <name type="scientific">Erysipelothrix inopinata</name>
    <dbReference type="NCBI Taxonomy" id="225084"/>
    <lineage>
        <taxon>Bacteria</taxon>
        <taxon>Bacillati</taxon>
        <taxon>Bacillota</taxon>
        <taxon>Erysipelotrichia</taxon>
        <taxon>Erysipelotrichales</taxon>
        <taxon>Erysipelotrichaceae</taxon>
        <taxon>Erysipelothrix</taxon>
    </lineage>
</organism>
<feature type="coiled-coil region" evidence="4">
    <location>
        <begin position="73"/>
        <end position="100"/>
    </location>
</feature>
<feature type="transmembrane region" description="Helical" evidence="5">
    <location>
        <begin position="142"/>
        <end position="165"/>
    </location>
</feature>
<evidence type="ECO:0000256" key="1">
    <source>
        <dbReference type="ARBA" id="ARBA00023015"/>
    </source>
</evidence>
<protein>
    <submittedName>
        <fullName evidence="7">MerR family transcriptional regulator</fullName>
    </submittedName>
</protein>
<dbReference type="AlphaFoldDB" id="A0A7G9S0G6"/>
<evidence type="ECO:0000259" key="6">
    <source>
        <dbReference type="PROSITE" id="PS50937"/>
    </source>
</evidence>
<sequence>MKTNDVEQIIGVSKQTLFYYENEKLIDVDRDDNGYRNYSQANIDQLKMIKYLRDLGISIDDIRLVLSGDISFNEILKIQKSHLEMNLDEQRQTFDKLKDLVNKESPLIPDIDKLEIDSKKYPLSYWKSTDNPSLGRKLTSGYLLRSFLSIAFPILILFTLGYIGATDKFSFGMFSLVILGGLILAYVLLASDLIPNGKPMQTSRLNFVELGENGIEYYTSQGLFKNMNAINKIVRGTYTFKSVPYEEIKELKVLPRIRYMNPSSYSIAMNLVSLDFNFLFPDGTDIFMYSPMILNKDSQWISAILLEKVDNIKDKKGILTKIRNGEQLDPATLA</sequence>
<dbReference type="Gene3D" id="1.10.1660.10">
    <property type="match status" value="1"/>
</dbReference>
<keyword evidence="5" id="KW-1133">Transmembrane helix</keyword>
<evidence type="ECO:0000313" key="7">
    <source>
        <dbReference type="EMBL" id="QNN61341.1"/>
    </source>
</evidence>
<dbReference type="InterPro" id="IPR047057">
    <property type="entry name" value="MerR_fam"/>
</dbReference>
<dbReference type="RefSeq" id="WP_187534542.1">
    <property type="nucleotide sequence ID" value="NZ_CBCSHU010000001.1"/>
</dbReference>
<name>A0A7G9S0G6_9FIRM</name>
<dbReference type="PANTHER" id="PTHR30204">
    <property type="entry name" value="REDOX-CYCLING DRUG-SENSING TRANSCRIPTIONAL ACTIVATOR SOXR"/>
    <property type="match status" value="1"/>
</dbReference>
<dbReference type="Pfam" id="PF13411">
    <property type="entry name" value="MerR_1"/>
    <property type="match status" value="1"/>
</dbReference>
<keyword evidence="2" id="KW-0238">DNA-binding</keyword>
<dbReference type="SUPFAM" id="SSF46955">
    <property type="entry name" value="Putative DNA-binding domain"/>
    <property type="match status" value="1"/>
</dbReference>
<dbReference type="InterPro" id="IPR009061">
    <property type="entry name" value="DNA-bd_dom_put_sf"/>
</dbReference>
<evidence type="ECO:0000256" key="2">
    <source>
        <dbReference type="ARBA" id="ARBA00023125"/>
    </source>
</evidence>
<keyword evidence="8" id="KW-1185">Reference proteome</keyword>
<dbReference type="CDD" id="cd00592">
    <property type="entry name" value="HTH_MerR-like"/>
    <property type="match status" value="1"/>
</dbReference>
<feature type="transmembrane region" description="Helical" evidence="5">
    <location>
        <begin position="171"/>
        <end position="194"/>
    </location>
</feature>
<keyword evidence="1" id="KW-0805">Transcription regulation</keyword>
<reference evidence="7 8" key="1">
    <citation type="submission" date="2020-08" db="EMBL/GenBank/DDBJ databases">
        <title>Genome sequence of Erysipelothrix inopinata DSM 15511T.</title>
        <authorList>
            <person name="Hyun D.-W."/>
            <person name="Bae J.-W."/>
        </authorList>
    </citation>
    <scope>NUCLEOTIDE SEQUENCE [LARGE SCALE GENOMIC DNA]</scope>
    <source>
        <strain evidence="7 8">DSM 15511</strain>
    </source>
</reference>
<keyword evidence="3" id="KW-0804">Transcription</keyword>
<dbReference type="GO" id="GO:0003677">
    <property type="term" value="F:DNA binding"/>
    <property type="evidence" value="ECO:0007669"/>
    <property type="project" value="UniProtKB-KW"/>
</dbReference>
<proteinExistence type="predicted"/>
<dbReference type="PANTHER" id="PTHR30204:SF94">
    <property type="entry name" value="HEAVY METAL-DEPENDENT TRANSCRIPTIONAL REGULATOR HI_0293-RELATED"/>
    <property type="match status" value="1"/>
</dbReference>
<dbReference type="Proteomes" id="UP000515928">
    <property type="component" value="Chromosome"/>
</dbReference>
<dbReference type="EMBL" id="CP060715">
    <property type="protein sequence ID" value="QNN61341.1"/>
    <property type="molecule type" value="Genomic_DNA"/>
</dbReference>
<keyword evidence="5" id="KW-0812">Transmembrane</keyword>
<dbReference type="PROSITE" id="PS50937">
    <property type="entry name" value="HTH_MERR_2"/>
    <property type="match status" value="1"/>
</dbReference>
<dbReference type="GO" id="GO:0003700">
    <property type="term" value="F:DNA-binding transcription factor activity"/>
    <property type="evidence" value="ECO:0007669"/>
    <property type="project" value="InterPro"/>
</dbReference>
<keyword evidence="5" id="KW-0472">Membrane</keyword>
<accession>A0A7G9S0G6</accession>
<evidence type="ECO:0000313" key="8">
    <source>
        <dbReference type="Proteomes" id="UP000515928"/>
    </source>
</evidence>
<dbReference type="SMART" id="SM00422">
    <property type="entry name" value="HTH_MERR"/>
    <property type="match status" value="1"/>
</dbReference>
<gene>
    <name evidence="7" type="ORF">H9L01_02950</name>
</gene>
<evidence type="ECO:0000256" key="4">
    <source>
        <dbReference type="SAM" id="Coils"/>
    </source>
</evidence>
<evidence type="ECO:0000256" key="5">
    <source>
        <dbReference type="SAM" id="Phobius"/>
    </source>
</evidence>